<evidence type="ECO:0000256" key="1">
    <source>
        <dbReference type="SAM" id="MobiDB-lite"/>
    </source>
</evidence>
<proteinExistence type="predicted"/>
<evidence type="ECO:0000313" key="3">
    <source>
        <dbReference type="Proteomes" id="UP000765509"/>
    </source>
</evidence>
<dbReference type="EMBL" id="AVOT02013796">
    <property type="protein sequence ID" value="MBW0496744.1"/>
    <property type="molecule type" value="Genomic_DNA"/>
</dbReference>
<evidence type="ECO:0000313" key="2">
    <source>
        <dbReference type="EMBL" id="MBW0496744.1"/>
    </source>
</evidence>
<keyword evidence="3" id="KW-1185">Reference proteome</keyword>
<comment type="caution">
    <text evidence="2">The sequence shown here is derived from an EMBL/GenBank/DDBJ whole genome shotgun (WGS) entry which is preliminary data.</text>
</comment>
<reference evidence="2" key="1">
    <citation type="submission" date="2021-03" db="EMBL/GenBank/DDBJ databases">
        <title>Draft genome sequence of rust myrtle Austropuccinia psidii MF-1, a brazilian biotype.</title>
        <authorList>
            <person name="Quecine M.C."/>
            <person name="Pachon D.M.R."/>
            <person name="Bonatelli M.L."/>
            <person name="Correr F.H."/>
            <person name="Franceschini L.M."/>
            <person name="Leite T.F."/>
            <person name="Margarido G.R.A."/>
            <person name="Almeida C.A."/>
            <person name="Ferrarezi J.A."/>
            <person name="Labate C.A."/>
        </authorList>
    </citation>
    <scope>NUCLEOTIDE SEQUENCE</scope>
    <source>
        <strain evidence="2">MF-1</strain>
    </source>
</reference>
<dbReference type="Proteomes" id="UP000765509">
    <property type="component" value="Unassembled WGS sequence"/>
</dbReference>
<accession>A0A9Q3D4L5</accession>
<organism evidence="2 3">
    <name type="scientific">Austropuccinia psidii MF-1</name>
    <dbReference type="NCBI Taxonomy" id="1389203"/>
    <lineage>
        <taxon>Eukaryota</taxon>
        <taxon>Fungi</taxon>
        <taxon>Dikarya</taxon>
        <taxon>Basidiomycota</taxon>
        <taxon>Pucciniomycotina</taxon>
        <taxon>Pucciniomycetes</taxon>
        <taxon>Pucciniales</taxon>
        <taxon>Sphaerophragmiaceae</taxon>
        <taxon>Austropuccinia</taxon>
    </lineage>
</organism>
<sequence>MKIQMRNPKLLTQIPGELEHAIKCRCNQSFTLYNIANTLQDVRKKKNIGKKSVYRANSFNKTHPCRLENKDKPKEKNSRCDQEEEHFSRLWINRPLYHKVSKAKKDIYSFEKVPEEEAQEEDSESEFMGNSIREISDDDQDPIEEFLVEYQEETQL</sequence>
<gene>
    <name evidence="2" type="ORF">O181_036459</name>
</gene>
<feature type="compositionally biased region" description="Acidic residues" evidence="1">
    <location>
        <begin position="116"/>
        <end position="125"/>
    </location>
</feature>
<name>A0A9Q3D4L5_9BASI</name>
<dbReference type="AlphaFoldDB" id="A0A9Q3D4L5"/>
<feature type="region of interest" description="Disordered" evidence="1">
    <location>
        <begin position="113"/>
        <end position="143"/>
    </location>
</feature>
<protein>
    <submittedName>
        <fullName evidence="2">Uncharacterized protein</fullName>
    </submittedName>
</protein>